<evidence type="ECO:0000256" key="3">
    <source>
        <dbReference type="ARBA" id="ARBA00022801"/>
    </source>
</evidence>
<dbReference type="CDD" id="cd00268">
    <property type="entry name" value="DEADc"/>
    <property type="match status" value="1"/>
</dbReference>
<evidence type="ECO:0000256" key="4">
    <source>
        <dbReference type="ARBA" id="ARBA00022806"/>
    </source>
</evidence>
<keyword evidence="10" id="KW-1185">Reference proteome</keyword>
<dbReference type="SUPFAM" id="SSF52540">
    <property type="entry name" value="P-loop containing nucleoside triphosphate hydrolases"/>
    <property type="match status" value="1"/>
</dbReference>
<feature type="domain" description="Helicase ATP-binding" evidence="7">
    <location>
        <begin position="199"/>
        <end position="372"/>
    </location>
</feature>
<dbReference type="EMBL" id="LFYR01001379">
    <property type="protein sequence ID" value="KMZ62319.1"/>
    <property type="molecule type" value="Genomic_DNA"/>
</dbReference>
<dbReference type="InterPro" id="IPR050079">
    <property type="entry name" value="DEAD_box_RNA_helicase"/>
</dbReference>
<feature type="compositionally biased region" description="Low complexity" evidence="6">
    <location>
        <begin position="665"/>
        <end position="683"/>
    </location>
</feature>
<evidence type="ECO:0000259" key="8">
    <source>
        <dbReference type="PROSITE" id="PS51194"/>
    </source>
</evidence>
<evidence type="ECO:0000256" key="5">
    <source>
        <dbReference type="ARBA" id="ARBA00022840"/>
    </source>
</evidence>
<evidence type="ECO:0000259" key="7">
    <source>
        <dbReference type="PROSITE" id="PS51192"/>
    </source>
</evidence>
<feature type="domain" description="Helicase C-terminal" evidence="8">
    <location>
        <begin position="401"/>
        <end position="545"/>
    </location>
</feature>
<feature type="compositionally biased region" description="Gly residues" evidence="6">
    <location>
        <begin position="574"/>
        <end position="621"/>
    </location>
</feature>
<dbReference type="InterPro" id="IPR027417">
    <property type="entry name" value="P-loop_NTPase"/>
</dbReference>
<dbReference type="OMA" id="IAMYNYR"/>
<comment type="similarity">
    <text evidence="1">Belongs to the DEAD box helicase family. DDX21/DDX50 subfamily.</text>
</comment>
<keyword evidence="5" id="KW-0067">ATP-binding</keyword>
<dbReference type="PANTHER" id="PTHR47959:SF23">
    <property type="entry name" value="HELICASE ATP-BINDING DOMAIN-CONTAINING PROTEIN"/>
    <property type="match status" value="1"/>
</dbReference>
<dbReference type="PROSITE" id="PS51192">
    <property type="entry name" value="HELICASE_ATP_BIND_1"/>
    <property type="match status" value="1"/>
</dbReference>
<dbReference type="OrthoDB" id="4255at2759"/>
<dbReference type="AlphaFoldDB" id="A0A0K9P022"/>
<organism evidence="9 10">
    <name type="scientific">Zostera marina</name>
    <name type="common">Eelgrass</name>
    <dbReference type="NCBI Taxonomy" id="29655"/>
    <lineage>
        <taxon>Eukaryota</taxon>
        <taxon>Viridiplantae</taxon>
        <taxon>Streptophyta</taxon>
        <taxon>Embryophyta</taxon>
        <taxon>Tracheophyta</taxon>
        <taxon>Spermatophyta</taxon>
        <taxon>Magnoliopsida</taxon>
        <taxon>Liliopsida</taxon>
        <taxon>Zosteraceae</taxon>
        <taxon>Zostera</taxon>
    </lineage>
</organism>
<dbReference type="GO" id="GO:0005524">
    <property type="term" value="F:ATP binding"/>
    <property type="evidence" value="ECO:0007669"/>
    <property type="project" value="UniProtKB-KW"/>
</dbReference>
<dbReference type="SMART" id="SM00490">
    <property type="entry name" value="HELICc"/>
    <property type="match status" value="1"/>
</dbReference>
<dbReference type="InterPro" id="IPR044742">
    <property type="entry name" value="DEAD/DEAH_RhlB"/>
</dbReference>
<keyword evidence="3" id="KW-0378">Hydrolase</keyword>
<dbReference type="PANTHER" id="PTHR47959">
    <property type="entry name" value="ATP-DEPENDENT RNA HELICASE RHLE-RELATED"/>
    <property type="match status" value="1"/>
</dbReference>
<gene>
    <name evidence="9" type="ORF">ZOSMA_474G00110</name>
</gene>
<evidence type="ECO:0000256" key="6">
    <source>
        <dbReference type="SAM" id="MobiDB-lite"/>
    </source>
</evidence>
<proteinExistence type="inferred from homology"/>
<keyword evidence="2" id="KW-0547">Nucleotide-binding</keyword>
<dbReference type="PROSITE" id="PS51194">
    <property type="entry name" value="HELICASE_CTER"/>
    <property type="match status" value="1"/>
</dbReference>
<dbReference type="STRING" id="29655.A0A0K9P022"/>
<dbReference type="InterPro" id="IPR014001">
    <property type="entry name" value="Helicase_ATP-bd"/>
</dbReference>
<evidence type="ECO:0000313" key="10">
    <source>
        <dbReference type="Proteomes" id="UP000036987"/>
    </source>
</evidence>
<sequence length="683" mass="73436">MTQNKNPGVAHCEPLDLSKKKAIVTSPVSTQNPSQSPFHRDRNIFPSFWTVFSHSLCFCSRVSPPVTTTATMNPLFRRSFSIIALVSSKRALTSILQRDSLRVLSSSTPLQHHHHQDTQTSYLQRRFLHSGGFPLGFHFTDRVSAQHAVDEYACDEKKPRKNDENQGLEISALGIADVIVKELAKKGITSLFPIQKAVLEPAMEGRDMIGRAKTGTGKTLAFGIPIMDKIIKFNAKHGRGRNPLALVLAPTRELARQVEKEFRDSSDLDTLCVYGGSPINQQMSSLDYGVDVVVGTPGRVIDLIKRGALNLSEVQFLVLDEADQMLAVGFAEDVEVILEKLPRKRQSMMFSATMPSWIKQLTRKHLNDPLTIDLVGDSDQKLAEGISLFSISSDNYGKPSIIGSLVAEYAKGGKCIVFTQTKRDADRLAYSLGRSLKCEPLHGDISQAQRERTLGGFRDARFNVLVATDVAARGLDVPNVDLVIHYELPSSSEIFVHRSGRTGRAGKKGIAILIHSDHQTREVRTIEQHVGCRFKELPKIKVESGAGSDMFGDMGGAGRFGSYDGSRSSSRSGSYGGSSSGRSGGFGGSSGGYGSRSGGSGFGSSGFGGRSGGSSRSGGFGESRSSEGGFGDSGRSRGGFGDSGRSRGGFGDSGRSRGGFGDSGKSGSNRFGGSSSSRFSFDD</sequence>
<dbReference type="SMART" id="SM00487">
    <property type="entry name" value="DEXDc"/>
    <property type="match status" value="1"/>
</dbReference>
<dbReference type="GO" id="GO:0003676">
    <property type="term" value="F:nucleic acid binding"/>
    <property type="evidence" value="ECO:0007669"/>
    <property type="project" value="InterPro"/>
</dbReference>
<evidence type="ECO:0000256" key="1">
    <source>
        <dbReference type="ARBA" id="ARBA00006517"/>
    </source>
</evidence>
<comment type="caution">
    <text evidence="9">The sequence shown here is derived from an EMBL/GenBank/DDBJ whole genome shotgun (WGS) entry which is preliminary data.</text>
</comment>
<keyword evidence="4 9" id="KW-0347">Helicase</keyword>
<accession>A0A0K9P022</accession>
<dbReference type="GO" id="GO:0000373">
    <property type="term" value="P:Group II intron splicing"/>
    <property type="evidence" value="ECO:0000318"/>
    <property type="project" value="GO_Central"/>
</dbReference>
<protein>
    <submittedName>
        <fullName evidence="9">DEAD-box ATP-dependent RNA helicase 53</fullName>
    </submittedName>
</protein>
<dbReference type="Proteomes" id="UP000036987">
    <property type="component" value="Unassembled WGS sequence"/>
</dbReference>
<dbReference type="FunFam" id="3.40.50.300:FF:001060">
    <property type="entry name" value="ATP-dependent RNA helicase RhlE"/>
    <property type="match status" value="1"/>
</dbReference>
<dbReference type="GO" id="GO:0005737">
    <property type="term" value="C:cytoplasm"/>
    <property type="evidence" value="ECO:0000318"/>
    <property type="project" value="GO_Central"/>
</dbReference>
<dbReference type="Pfam" id="PF00271">
    <property type="entry name" value="Helicase_C"/>
    <property type="match status" value="1"/>
</dbReference>
<evidence type="ECO:0000256" key="2">
    <source>
        <dbReference type="ARBA" id="ARBA00022741"/>
    </source>
</evidence>
<evidence type="ECO:0000313" key="9">
    <source>
        <dbReference type="EMBL" id="KMZ62319.1"/>
    </source>
</evidence>
<dbReference type="Gene3D" id="3.40.50.300">
    <property type="entry name" value="P-loop containing nucleotide triphosphate hydrolases"/>
    <property type="match status" value="2"/>
</dbReference>
<dbReference type="GO" id="GO:0004386">
    <property type="term" value="F:helicase activity"/>
    <property type="evidence" value="ECO:0007669"/>
    <property type="project" value="UniProtKB-KW"/>
</dbReference>
<dbReference type="Pfam" id="PF00270">
    <property type="entry name" value="DEAD"/>
    <property type="match status" value="1"/>
</dbReference>
<feature type="compositionally biased region" description="Low complexity" evidence="6">
    <location>
        <begin position="562"/>
        <end position="573"/>
    </location>
</feature>
<dbReference type="CDD" id="cd18787">
    <property type="entry name" value="SF2_C_DEAD"/>
    <property type="match status" value="1"/>
</dbReference>
<feature type="compositionally biased region" description="Gly residues" evidence="6">
    <location>
        <begin position="628"/>
        <end position="664"/>
    </location>
</feature>
<name>A0A0K9P022_ZOSMR</name>
<dbReference type="InterPro" id="IPR011545">
    <property type="entry name" value="DEAD/DEAH_box_helicase_dom"/>
</dbReference>
<feature type="region of interest" description="Disordered" evidence="6">
    <location>
        <begin position="562"/>
        <end position="683"/>
    </location>
</feature>
<dbReference type="InterPro" id="IPR001650">
    <property type="entry name" value="Helicase_C-like"/>
</dbReference>
<reference evidence="10" key="1">
    <citation type="journal article" date="2016" name="Nature">
        <title>The genome of the seagrass Zostera marina reveals angiosperm adaptation to the sea.</title>
        <authorList>
            <person name="Olsen J.L."/>
            <person name="Rouze P."/>
            <person name="Verhelst B."/>
            <person name="Lin Y.-C."/>
            <person name="Bayer T."/>
            <person name="Collen J."/>
            <person name="Dattolo E."/>
            <person name="De Paoli E."/>
            <person name="Dittami S."/>
            <person name="Maumus F."/>
            <person name="Michel G."/>
            <person name="Kersting A."/>
            <person name="Lauritano C."/>
            <person name="Lohaus R."/>
            <person name="Toepel M."/>
            <person name="Tonon T."/>
            <person name="Vanneste K."/>
            <person name="Amirebrahimi M."/>
            <person name="Brakel J."/>
            <person name="Bostroem C."/>
            <person name="Chovatia M."/>
            <person name="Grimwood J."/>
            <person name="Jenkins J.W."/>
            <person name="Jueterbock A."/>
            <person name="Mraz A."/>
            <person name="Stam W.T."/>
            <person name="Tice H."/>
            <person name="Bornberg-Bauer E."/>
            <person name="Green P.J."/>
            <person name="Pearson G.A."/>
            <person name="Procaccini G."/>
            <person name="Duarte C.M."/>
            <person name="Schmutz J."/>
            <person name="Reusch T.B.H."/>
            <person name="Van de Peer Y."/>
        </authorList>
    </citation>
    <scope>NUCLEOTIDE SEQUENCE [LARGE SCALE GENOMIC DNA]</scope>
    <source>
        <strain evidence="10">cv. Finnish</strain>
    </source>
</reference>
<dbReference type="GO" id="GO:0016787">
    <property type="term" value="F:hydrolase activity"/>
    <property type="evidence" value="ECO:0007669"/>
    <property type="project" value="UniProtKB-KW"/>
</dbReference>